<gene>
    <name evidence="2" type="primary">LOC106165295</name>
</gene>
<dbReference type="InParanoid" id="A0A1S3ILE9"/>
<reference evidence="2" key="1">
    <citation type="submission" date="2025-08" db="UniProtKB">
        <authorList>
            <consortium name="RefSeq"/>
        </authorList>
    </citation>
    <scope>IDENTIFICATION</scope>
    <source>
        <tissue evidence="2">Gonads</tissue>
    </source>
</reference>
<protein>
    <submittedName>
        <fullName evidence="2">Uncharacterized protein LOC106165295</fullName>
    </submittedName>
</protein>
<evidence type="ECO:0000313" key="1">
    <source>
        <dbReference type="Proteomes" id="UP000085678"/>
    </source>
</evidence>
<dbReference type="AlphaFoldDB" id="A0A1S3ILE9"/>
<sequence length="321" mass="36257">MQEKTMDERIGIIKNNGLCFGCLAYGHRKHECRSKMKCQKCNSYHPTILHDDNYTSKVVGAAVCHTTHSSENVHSMIVPVVVHHEDNPDIFSVVYAVLDEQSDACFVKSSTLSELECKGKHIDIRLSTILGEKTVPSRKVGGLVVRGLNQETLIELPDTYSRDSIPVKRSQIPRPETAKKWPHLHSIADKITPYRPDLEVGLLLGVNCMKAIRGLEYVHGRGEDSYAYRCNQGWGIVGPVDKSRPIDENKSFATHAFVFRTQVTEISPAEVCSLFDQGFDQQKDERLSLQDQKFMKIMKEGIHFNEGFYEMPLPFKDGHPA</sequence>
<dbReference type="KEGG" id="lak:106165295"/>
<dbReference type="Proteomes" id="UP000085678">
    <property type="component" value="Unplaced"/>
</dbReference>
<organism evidence="1 2">
    <name type="scientific">Lingula anatina</name>
    <name type="common">Brachiopod</name>
    <name type="synonym">Lingula unguis</name>
    <dbReference type="NCBI Taxonomy" id="7574"/>
    <lineage>
        <taxon>Eukaryota</taxon>
        <taxon>Metazoa</taxon>
        <taxon>Spiralia</taxon>
        <taxon>Lophotrochozoa</taxon>
        <taxon>Brachiopoda</taxon>
        <taxon>Linguliformea</taxon>
        <taxon>Lingulata</taxon>
        <taxon>Lingulida</taxon>
        <taxon>Linguloidea</taxon>
        <taxon>Lingulidae</taxon>
        <taxon>Lingula</taxon>
    </lineage>
</organism>
<evidence type="ECO:0000313" key="2">
    <source>
        <dbReference type="RefSeq" id="XP_013398913.1"/>
    </source>
</evidence>
<proteinExistence type="predicted"/>
<dbReference type="GeneID" id="106165295"/>
<dbReference type="RefSeq" id="XP_013398913.1">
    <property type="nucleotide sequence ID" value="XM_013543459.2"/>
</dbReference>
<dbReference type="OrthoDB" id="10065844at2759"/>
<dbReference type="PANTHER" id="PTHR47331">
    <property type="entry name" value="PHD-TYPE DOMAIN-CONTAINING PROTEIN"/>
    <property type="match status" value="1"/>
</dbReference>
<accession>A0A1S3ILE9</accession>
<keyword evidence="1" id="KW-1185">Reference proteome</keyword>
<dbReference type="PANTHER" id="PTHR47331:SF5">
    <property type="entry name" value="RIBONUCLEASE H"/>
    <property type="match status" value="1"/>
</dbReference>
<name>A0A1S3ILE9_LINAN</name>